<name>A0A518G5C4_9BACT</name>
<protein>
    <recommendedName>
        <fullName evidence="3">DUF937 domain-containing protein</fullName>
    </recommendedName>
</protein>
<accession>A0A518G5C4</accession>
<dbReference type="KEGG" id="ahel:Q31a_20980"/>
<dbReference type="InterPro" id="IPR009282">
    <property type="entry name" value="DUF937"/>
</dbReference>
<dbReference type="EMBL" id="CP036298">
    <property type="protein sequence ID" value="QDV23793.1"/>
    <property type="molecule type" value="Genomic_DNA"/>
</dbReference>
<dbReference type="RefSeq" id="WP_197356571.1">
    <property type="nucleotide sequence ID" value="NZ_CP036298.1"/>
</dbReference>
<gene>
    <name evidence="1" type="ORF">Q31a_20980</name>
</gene>
<evidence type="ECO:0008006" key="3">
    <source>
        <dbReference type="Google" id="ProtNLM"/>
    </source>
</evidence>
<keyword evidence="2" id="KW-1185">Reference proteome</keyword>
<dbReference type="Pfam" id="PF06078">
    <property type="entry name" value="DUF937"/>
    <property type="match status" value="1"/>
</dbReference>
<sequence>MSSLMDLVSKQIGREQVDQIASQLGSSREQVESAIGMALPTLLGAVARKADDAGQSAELHSSLQHHDDGILDQTGQLFGGQPAPALQSFGGVGDLLGSMLGGRQGRVEQGIGKASGMSGTQVASLLAMLAPLVMGAISRQAKTDKLDSDGLSGMLRGEKKEIENQATGGLLAGLLDQDGDGDFDFQDVMKLGMKRLFGK</sequence>
<evidence type="ECO:0000313" key="1">
    <source>
        <dbReference type="EMBL" id="QDV23793.1"/>
    </source>
</evidence>
<reference evidence="1 2" key="1">
    <citation type="submission" date="2019-02" db="EMBL/GenBank/DDBJ databases">
        <title>Deep-cultivation of Planctomycetes and their phenomic and genomic characterization uncovers novel biology.</title>
        <authorList>
            <person name="Wiegand S."/>
            <person name="Jogler M."/>
            <person name="Boedeker C."/>
            <person name="Pinto D."/>
            <person name="Vollmers J."/>
            <person name="Rivas-Marin E."/>
            <person name="Kohn T."/>
            <person name="Peeters S.H."/>
            <person name="Heuer A."/>
            <person name="Rast P."/>
            <person name="Oberbeckmann S."/>
            <person name="Bunk B."/>
            <person name="Jeske O."/>
            <person name="Meyerdierks A."/>
            <person name="Storesund J.E."/>
            <person name="Kallscheuer N."/>
            <person name="Luecker S."/>
            <person name="Lage O.M."/>
            <person name="Pohl T."/>
            <person name="Merkel B.J."/>
            <person name="Hornburger P."/>
            <person name="Mueller R.-W."/>
            <person name="Bruemmer F."/>
            <person name="Labrenz M."/>
            <person name="Spormann A.M."/>
            <person name="Op den Camp H."/>
            <person name="Overmann J."/>
            <person name="Amann R."/>
            <person name="Jetten M.S.M."/>
            <person name="Mascher T."/>
            <person name="Medema M.H."/>
            <person name="Devos D.P."/>
            <person name="Kaster A.-K."/>
            <person name="Ovreas L."/>
            <person name="Rohde M."/>
            <person name="Galperin M.Y."/>
            <person name="Jogler C."/>
        </authorList>
    </citation>
    <scope>NUCLEOTIDE SEQUENCE [LARGE SCALE GENOMIC DNA]</scope>
    <source>
        <strain evidence="1 2">Q31a</strain>
    </source>
</reference>
<proteinExistence type="predicted"/>
<dbReference type="AlphaFoldDB" id="A0A518G5C4"/>
<organism evidence="1 2">
    <name type="scientific">Aureliella helgolandensis</name>
    <dbReference type="NCBI Taxonomy" id="2527968"/>
    <lineage>
        <taxon>Bacteria</taxon>
        <taxon>Pseudomonadati</taxon>
        <taxon>Planctomycetota</taxon>
        <taxon>Planctomycetia</taxon>
        <taxon>Pirellulales</taxon>
        <taxon>Pirellulaceae</taxon>
        <taxon>Aureliella</taxon>
    </lineage>
</organism>
<evidence type="ECO:0000313" key="2">
    <source>
        <dbReference type="Proteomes" id="UP000318017"/>
    </source>
</evidence>
<dbReference type="Proteomes" id="UP000318017">
    <property type="component" value="Chromosome"/>
</dbReference>